<dbReference type="InterPro" id="IPR036194">
    <property type="entry name" value="FlhD_sf"/>
</dbReference>
<dbReference type="Gene3D" id="1.10.4000.10">
    <property type="entry name" value="Flagellar transcriptional activator FlhD"/>
    <property type="match status" value="1"/>
</dbReference>
<protein>
    <submittedName>
        <fullName evidence="1">Uncharacterized protein</fullName>
    </submittedName>
</protein>
<evidence type="ECO:0000313" key="2">
    <source>
        <dbReference type="Proteomes" id="UP000070250"/>
    </source>
</evidence>
<proteinExistence type="predicted"/>
<dbReference type="RefSeq" id="WP_066922127.1">
    <property type="nucleotide sequence ID" value="NZ_CP011971.1"/>
</dbReference>
<reference evidence="1 2" key="1">
    <citation type="submission" date="2015-06" db="EMBL/GenBank/DDBJ databases">
        <title>A Comprehensive Approach to Explore the Metabolic and Phylogenetic Diversity of Bacterial Steroid Degradation in the Environment: Testosterone as an Example.</title>
        <authorList>
            <person name="Yang F.-C."/>
            <person name="Chen Y.-L."/>
            <person name="Yu C.-P."/>
            <person name="Tang S.-L."/>
            <person name="Wang P.-H."/>
            <person name="Ismail W."/>
            <person name="Wang C.-H."/>
            <person name="Yang C.-Y."/>
            <person name="Chiang Y.-R."/>
        </authorList>
    </citation>
    <scope>NUCLEOTIDE SEQUENCE [LARGE SCALE GENOMIC DNA]</scope>
    <source>
        <strain evidence="1 2">DSM 18526</strain>
    </source>
</reference>
<keyword evidence="2" id="KW-1185">Reference proteome</keyword>
<dbReference type="KEGG" id="sdf:ACG33_14085"/>
<gene>
    <name evidence="1" type="ORF">ACG33_14085</name>
</gene>
<dbReference type="STRING" id="465721.ACG33_14085"/>
<dbReference type="Proteomes" id="UP000070250">
    <property type="component" value="Chromosome"/>
</dbReference>
<accession>A0A127FCR7</accession>
<organism evidence="1 2">
    <name type="scientific">Steroidobacter denitrificans</name>
    <dbReference type="NCBI Taxonomy" id="465721"/>
    <lineage>
        <taxon>Bacteria</taxon>
        <taxon>Pseudomonadati</taxon>
        <taxon>Pseudomonadota</taxon>
        <taxon>Gammaproteobacteria</taxon>
        <taxon>Steroidobacterales</taxon>
        <taxon>Steroidobacteraceae</taxon>
        <taxon>Steroidobacter</taxon>
    </lineage>
</organism>
<evidence type="ECO:0000313" key="1">
    <source>
        <dbReference type="EMBL" id="AMN48206.1"/>
    </source>
</evidence>
<dbReference type="EMBL" id="CP011971">
    <property type="protein sequence ID" value="AMN48206.1"/>
    <property type="molecule type" value="Genomic_DNA"/>
</dbReference>
<dbReference type="AlphaFoldDB" id="A0A127FCR7"/>
<sequence length="235" mass="26159">MSQVFMPHVFTDDSSENLAPVLTTALLARVHALNLDYLELLVADCRRTPCTGQAQRLPVRLHPWIRTLSRAACDGLATSPFALYSLRFDDEPFWEQVCRDAKRTAVSMPVTQRYASVPGSAAHAFCEVALLHAWHVAAVNRLSTRIVYAMPEATAMRLAQLTIWQVKHLAAAHPDLLAPGWPAHPAFWRDLLRFAHLGDQMRLSAAKLLGTQLVAATFGLPGMRDRRAQRPARHG</sequence>
<name>A0A127FCR7_STEDE</name>